<accession>A0A0M3I6N4</accession>
<sequence length="76" mass="8445">MSIAMEVLQPLNGKRLASYRDSFEKQPDASNETVSSTNTLTAEEMNAWIVHGGYSPRVVQSFCRPGVGIIYRGDCY</sequence>
<reference evidence="2" key="1">
    <citation type="submission" date="2017-02" db="UniProtKB">
        <authorList>
            <consortium name="WormBaseParasite"/>
        </authorList>
    </citation>
    <scope>IDENTIFICATION</scope>
</reference>
<dbReference type="Proteomes" id="UP000036681">
    <property type="component" value="Unplaced"/>
</dbReference>
<proteinExistence type="predicted"/>
<organism evidence="1 2">
    <name type="scientific">Ascaris lumbricoides</name>
    <name type="common">Giant roundworm</name>
    <dbReference type="NCBI Taxonomy" id="6252"/>
    <lineage>
        <taxon>Eukaryota</taxon>
        <taxon>Metazoa</taxon>
        <taxon>Ecdysozoa</taxon>
        <taxon>Nematoda</taxon>
        <taxon>Chromadorea</taxon>
        <taxon>Rhabditida</taxon>
        <taxon>Spirurina</taxon>
        <taxon>Ascaridomorpha</taxon>
        <taxon>Ascaridoidea</taxon>
        <taxon>Ascarididae</taxon>
        <taxon>Ascaris</taxon>
    </lineage>
</organism>
<keyword evidence="1" id="KW-1185">Reference proteome</keyword>
<evidence type="ECO:0000313" key="1">
    <source>
        <dbReference type="Proteomes" id="UP000036681"/>
    </source>
</evidence>
<dbReference type="AlphaFoldDB" id="A0A0M3I6N4"/>
<protein>
    <submittedName>
        <fullName evidence="2">Uncharacterized protein</fullName>
    </submittedName>
</protein>
<name>A0A0M3I6N4_ASCLU</name>
<dbReference type="WBParaSite" id="ALUE_0001273701-mRNA-1">
    <property type="protein sequence ID" value="ALUE_0001273701-mRNA-1"/>
    <property type="gene ID" value="ALUE_0001273701"/>
</dbReference>
<evidence type="ECO:0000313" key="2">
    <source>
        <dbReference type="WBParaSite" id="ALUE_0001273701-mRNA-1"/>
    </source>
</evidence>